<evidence type="ECO:0000256" key="2">
    <source>
        <dbReference type="ARBA" id="ARBA00022679"/>
    </source>
</evidence>
<dbReference type="SUPFAM" id="SSF56214">
    <property type="entry name" value="4'-phosphopantetheinyl transferase"/>
    <property type="match status" value="2"/>
</dbReference>
<dbReference type="InterPro" id="IPR008278">
    <property type="entry name" value="4-PPantetheinyl_Trfase_dom"/>
</dbReference>
<comment type="similarity">
    <text evidence="1">Belongs to the P-Pant transferase superfamily. Gsp/Sfp/HetI/AcpT family.</text>
</comment>
<organism evidence="4">
    <name type="scientific">Histophilus somni (strain 129Pt)</name>
    <name type="common">Haemophilus somnus</name>
    <dbReference type="NCBI Taxonomy" id="205914"/>
    <lineage>
        <taxon>Bacteria</taxon>
        <taxon>Pseudomonadati</taxon>
        <taxon>Pseudomonadota</taxon>
        <taxon>Gammaproteobacteria</taxon>
        <taxon>Pasteurellales</taxon>
        <taxon>Pasteurellaceae</taxon>
        <taxon>Histophilus</taxon>
    </lineage>
</organism>
<protein>
    <submittedName>
        <fullName evidence="4">4'-phosphopantetheinyl transferase family protein</fullName>
        <ecNumber evidence="4">2.7.8.-</ecNumber>
    </submittedName>
</protein>
<evidence type="ECO:0000313" key="4">
    <source>
        <dbReference type="EMBL" id="ABI24732.1"/>
    </source>
</evidence>
<feature type="domain" description="4'-phosphopantetheinyl transferase" evidence="3">
    <location>
        <begin position="123"/>
        <end position="187"/>
    </location>
</feature>
<dbReference type="GO" id="GO:0005829">
    <property type="term" value="C:cytosol"/>
    <property type="evidence" value="ECO:0007669"/>
    <property type="project" value="TreeGrafter"/>
</dbReference>
<reference evidence="4" key="1">
    <citation type="submission" date="2006-08" db="EMBL/GenBank/DDBJ databases">
        <title>Complete genome sequence of Haemophilus somnus 129PT.</title>
        <authorList>
            <person name="Copeland A."/>
            <person name="Lucas S."/>
            <person name="Lapidus A."/>
            <person name="Barry K."/>
            <person name="Glavina del Rio T."/>
            <person name="Hammon N."/>
            <person name="Dalin E."/>
            <person name="Tice H."/>
            <person name="Pitluck S."/>
            <person name="Brettin T.S."/>
            <person name="Bruce D."/>
            <person name="Challacombe J.F."/>
            <person name="Chertkov O."/>
            <person name="Detter J.C."/>
            <person name="Gilna P."/>
            <person name="Han S."/>
            <person name="Misra M."/>
            <person name="Tapia R."/>
            <person name="Thayer N.N."/>
            <person name="Xie G."/>
            <person name="Inzana T.J."/>
            <person name="Duncan A.J."/>
            <person name="Siddaramppa S."/>
            <person name="Richardson P."/>
        </authorList>
    </citation>
    <scope>NUCLEOTIDE SEQUENCE</scope>
    <source>
        <strain evidence="4">129PT</strain>
    </source>
</reference>
<keyword evidence="2 4" id="KW-0808">Transferase</keyword>
<accession>Q0I298</accession>
<dbReference type="KEGG" id="hso:HS_0455"/>
<gene>
    <name evidence="4" type="ordered locus">HS_0455</name>
</gene>
<dbReference type="AlphaFoldDB" id="Q0I298"/>
<dbReference type="GO" id="GO:0019878">
    <property type="term" value="P:lysine biosynthetic process via aminoadipic acid"/>
    <property type="evidence" value="ECO:0007669"/>
    <property type="project" value="TreeGrafter"/>
</dbReference>
<dbReference type="InterPro" id="IPR037143">
    <property type="entry name" value="4-PPantetheinyl_Trfase_dom_sf"/>
</dbReference>
<dbReference type="EMBL" id="CP000436">
    <property type="protein sequence ID" value="ABI24732.1"/>
    <property type="molecule type" value="Genomic_DNA"/>
</dbReference>
<dbReference type="GO" id="GO:0000287">
    <property type="term" value="F:magnesium ion binding"/>
    <property type="evidence" value="ECO:0007669"/>
    <property type="project" value="InterPro"/>
</dbReference>
<evidence type="ECO:0000259" key="3">
    <source>
        <dbReference type="Pfam" id="PF01648"/>
    </source>
</evidence>
<name>Q0I298_HISS1</name>
<dbReference type="InterPro" id="IPR050559">
    <property type="entry name" value="P-Pant_transferase_sf"/>
</dbReference>
<dbReference type="Pfam" id="PF01648">
    <property type="entry name" value="ACPS"/>
    <property type="match status" value="1"/>
</dbReference>
<dbReference type="PANTHER" id="PTHR12215">
    <property type="entry name" value="PHOSPHOPANTETHEINE TRANSFERASE"/>
    <property type="match status" value="1"/>
</dbReference>
<sequence length="258" mass="30499">MIVSDVFKSFYGINMTTFVAWGHIQQYYPFETIPLRLLNKNLTHSASNYKPVQQRYHCRRLAHFLLWQLLQKAGVNTALLGDIKRSPSNRPYFLQDNIDFNISHSDDWVAVVLQVDENNDKSAVGIDIEFVKKTRNYTALLQHFARRQEVIWFQQKPCEARFYQIWCGREALLKSQGVGIVKLSEVKHEPEKLLLHSDYCPTGKLIFTAELPFYFALFCHQHIEQTQYFMWQDNRFVSKKLTQTIEYQVNPLKQFIQI</sequence>
<proteinExistence type="inferred from homology"/>
<dbReference type="PANTHER" id="PTHR12215:SF10">
    <property type="entry name" value="L-AMINOADIPATE-SEMIALDEHYDE DEHYDROGENASE-PHOSPHOPANTETHEINYL TRANSFERASE"/>
    <property type="match status" value="1"/>
</dbReference>
<evidence type="ECO:0000256" key="1">
    <source>
        <dbReference type="ARBA" id="ARBA00010990"/>
    </source>
</evidence>
<dbReference type="GO" id="GO:0008897">
    <property type="term" value="F:holo-[acyl-carrier-protein] synthase activity"/>
    <property type="evidence" value="ECO:0007669"/>
    <property type="project" value="InterPro"/>
</dbReference>
<dbReference type="eggNOG" id="COG2091">
    <property type="taxonomic scope" value="Bacteria"/>
</dbReference>
<dbReference type="EC" id="2.7.8.-" evidence="4"/>
<dbReference type="Gene3D" id="3.90.470.20">
    <property type="entry name" value="4'-phosphopantetheinyl transferase domain"/>
    <property type="match status" value="1"/>
</dbReference>
<dbReference type="HOGENOM" id="CLU_102894_0_0_6"/>